<dbReference type="PANTHER" id="PTHR46481:SF10">
    <property type="entry name" value="ZINC FINGER BED DOMAIN-CONTAINING PROTEIN 39"/>
    <property type="match status" value="1"/>
</dbReference>
<dbReference type="GO" id="GO:0008270">
    <property type="term" value="F:zinc ion binding"/>
    <property type="evidence" value="ECO:0007669"/>
    <property type="project" value="UniProtKB-KW"/>
</dbReference>
<dbReference type="OrthoDB" id="1607513at2759"/>
<dbReference type="GeneID" id="64626022"/>
<accession>A0A9P7DPR1</accession>
<dbReference type="Proteomes" id="UP000807769">
    <property type="component" value="Unassembled WGS sequence"/>
</dbReference>
<dbReference type="InterPro" id="IPR052035">
    <property type="entry name" value="ZnF_BED_domain_contain"/>
</dbReference>
<comment type="caution">
    <text evidence="6">The sequence shown here is derived from an EMBL/GenBank/DDBJ whole genome shotgun (WGS) entry which is preliminary data.</text>
</comment>
<evidence type="ECO:0000256" key="1">
    <source>
        <dbReference type="ARBA" id="ARBA00004123"/>
    </source>
</evidence>
<keyword evidence="3" id="KW-0863">Zinc-finger</keyword>
<evidence type="ECO:0008006" key="8">
    <source>
        <dbReference type="Google" id="ProtNLM"/>
    </source>
</evidence>
<keyword evidence="5" id="KW-0539">Nucleus</keyword>
<reference evidence="6" key="1">
    <citation type="journal article" date="2020" name="New Phytol.">
        <title>Comparative genomics reveals dynamic genome evolution in host specialist ectomycorrhizal fungi.</title>
        <authorList>
            <person name="Lofgren L.A."/>
            <person name="Nguyen N.H."/>
            <person name="Vilgalys R."/>
            <person name="Ruytinx J."/>
            <person name="Liao H.L."/>
            <person name="Branco S."/>
            <person name="Kuo A."/>
            <person name="LaButti K."/>
            <person name="Lipzen A."/>
            <person name="Andreopoulos W."/>
            <person name="Pangilinan J."/>
            <person name="Riley R."/>
            <person name="Hundley H."/>
            <person name="Na H."/>
            <person name="Barry K."/>
            <person name="Grigoriev I.V."/>
            <person name="Stajich J.E."/>
            <person name="Kennedy P.G."/>
        </authorList>
    </citation>
    <scope>NUCLEOTIDE SEQUENCE</scope>
    <source>
        <strain evidence="6">MN1</strain>
    </source>
</reference>
<dbReference type="GO" id="GO:0005634">
    <property type="term" value="C:nucleus"/>
    <property type="evidence" value="ECO:0007669"/>
    <property type="project" value="UniProtKB-SubCell"/>
</dbReference>
<keyword evidence="7" id="KW-1185">Reference proteome</keyword>
<dbReference type="AlphaFoldDB" id="A0A9P7DPR1"/>
<evidence type="ECO:0000256" key="3">
    <source>
        <dbReference type="ARBA" id="ARBA00022771"/>
    </source>
</evidence>
<dbReference type="PANTHER" id="PTHR46481">
    <property type="entry name" value="ZINC FINGER BED DOMAIN-CONTAINING PROTEIN 4"/>
    <property type="match status" value="1"/>
</dbReference>
<name>A0A9P7DPR1_9AGAM</name>
<keyword evidence="4" id="KW-0862">Zinc</keyword>
<proteinExistence type="predicted"/>
<keyword evidence="2" id="KW-0479">Metal-binding</keyword>
<evidence type="ECO:0000313" key="6">
    <source>
        <dbReference type="EMBL" id="KAG1799996.1"/>
    </source>
</evidence>
<dbReference type="RefSeq" id="XP_041185802.1">
    <property type="nucleotide sequence ID" value="XM_041332005.1"/>
</dbReference>
<dbReference type="EMBL" id="JABBWG010000129">
    <property type="protein sequence ID" value="KAG1799996.1"/>
    <property type="molecule type" value="Genomic_DNA"/>
</dbReference>
<organism evidence="6 7">
    <name type="scientific">Suillus subaureus</name>
    <dbReference type="NCBI Taxonomy" id="48587"/>
    <lineage>
        <taxon>Eukaryota</taxon>
        <taxon>Fungi</taxon>
        <taxon>Dikarya</taxon>
        <taxon>Basidiomycota</taxon>
        <taxon>Agaricomycotina</taxon>
        <taxon>Agaricomycetes</taxon>
        <taxon>Agaricomycetidae</taxon>
        <taxon>Boletales</taxon>
        <taxon>Suillineae</taxon>
        <taxon>Suillaceae</taxon>
        <taxon>Suillus</taxon>
    </lineage>
</organism>
<comment type="subcellular location">
    <subcellularLocation>
        <location evidence="1">Nucleus</location>
    </subcellularLocation>
</comment>
<gene>
    <name evidence="6" type="ORF">BJ212DRAFT_1287767</name>
</gene>
<protein>
    <recommendedName>
        <fullName evidence="8">hAT-like transposase RNase-H fold domain-containing protein</fullName>
    </recommendedName>
</protein>
<evidence type="ECO:0000256" key="4">
    <source>
        <dbReference type="ARBA" id="ARBA00022833"/>
    </source>
</evidence>
<evidence type="ECO:0000313" key="7">
    <source>
        <dbReference type="Proteomes" id="UP000807769"/>
    </source>
</evidence>
<evidence type="ECO:0000256" key="5">
    <source>
        <dbReference type="ARBA" id="ARBA00023242"/>
    </source>
</evidence>
<sequence>MRWVAVDDQSFNVLECPEFWALLLYLGDGKMDDTDLPHQTKIMQMVLDEYCKEYNKTKGDLKNALGHISMTTDLWSDPNCDSYMAVTAHFMMWGEKNRLEYMT</sequence>
<evidence type="ECO:0000256" key="2">
    <source>
        <dbReference type="ARBA" id="ARBA00022723"/>
    </source>
</evidence>